<accession>A0A3E2VG79</accession>
<comment type="caution">
    <text evidence="1">The sequence shown here is derived from an EMBL/GenBank/DDBJ whole genome shotgun (WGS) entry which is preliminary data.</text>
</comment>
<name>A0A3E2VG79_CLOIN</name>
<protein>
    <submittedName>
        <fullName evidence="1">Uncharacterized protein</fullName>
    </submittedName>
</protein>
<evidence type="ECO:0000313" key="1">
    <source>
        <dbReference type="EMBL" id="RGC09554.1"/>
    </source>
</evidence>
<dbReference type="EMBL" id="QVEV01000054">
    <property type="protein sequence ID" value="RGC09554.1"/>
    <property type="molecule type" value="Genomic_DNA"/>
</dbReference>
<proteinExistence type="predicted"/>
<evidence type="ECO:0000313" key="2">
    <source>
        <dbReference type="Proteomes" id="UP000260025"/>
    </source>
</evidence>
<dbReference type="AlphaFoldDB" id="A0A3E2VG79"/>
<dbReference type="Proteomes" id="UP000260025">
    <property type="component" value="Unassembled WGS sequence"/>
</dbReference>
<reference evidence="1 2" key="1">
    <citation type="submission" date="2018-08" db="EMBL/GenBank/DDBJ databases">
        <title>A genome reference for cultivated species of the human gut microbiota.</title>
        <authorList>
            <person name="Zou Y."/>
            <person name="Xue W."/>
            <person name="Luo G."/>
        </authorList>
    </citation>
    <scope>NUCLEOTIDE SEQUENCE [LARGE SCALE GENOMIC DNA]</scope>
    <source>
        <strain evidence="1 2">OF01-2LB</strain>
    </source>
</reference>
<organism evidence="1 2">
    <name type="scientific">Clostridium innocuum</name>
    <dbReference type="NCBI Taxonomy" id="1522"/>
    <lineage>
        <taxon>Bacteria</taxon>
        <taxon>Bacillati</taxon>
        <taxon>Bacillota</taxon>
        <taxon>Clostridia</taxon>
        <taxon>Eubacteriales</taxon>
        <taxon>Clostridiaceae</taxon>
        <taxon>Clostridium</taxon>
    </lineage>
</organism>
<sequence length="59" mass="6943">MEKYVEFIITPHKLCDSCYNFVDQGIKRRINAENESRQSGISGMQNGKNSDMRLYYLLH</sequence>
<gene>
    <name evidence="1" type="ORF">DXA38_20700</name>
</gene>